<dbReference type="EMBL" id="FNBU01000002">
    <property type="protein sequence ID" value="SDF08154.1"/>
    <property type="molecule type" value="Genomic_DNA"/>
</dbReference>
<organism evidence="1 2">
    <name type="scientific">Sporolituus thermophilus DSM 23256</name>
    <dbReference type="NCBI Taxonomy" id="1123285"/>
    <lineage>
        <taxon>Bacteria</taxon>
        <taxon>Bacillati</taxon>
        <taxon>Bacillota</taxon>
        <taxon>Negativicutes</taxon>
        <taxon>Selenomonadales</taxon>
        <taxon>Sporomusaceae</taxon>
        <taxon>Sporolituus</taxon>
    </lineage>
</organism>
<dbReference type="RefSeq" id="WP_093687540.1">
    <property type="nucleotide sequence ID" value="NZ_FNBU01000002.1"/>
</dbReference>
<proteinExistence type="predicted"/>
<dbReference type="Proteomes" id="UP000243333">
    <property type="component" value="Unassembled WGS sequence"/>
</dbReference>
<keyword evidence="2" id="KW-1185">Reference proteome</keyword>
<sequence length="116" mass="12952">MELPGKKLTLQLARTLWLNMYRGKVTDAAGEYLATIRIIAHIPLDRNDVPTDAPVVKPYLTVLIEDASITPATLVEFESELSELLLAKFCSEQFSPEFCQFFYPSPAEILFASCPA</sequence>
<accession>A0A1G7I6S0</accession>
<evidence type="ECO:0000313" key="2">
    <source>
        <dbReference type="Proteomes" id="UP000243333"/>
    </source>
</evidence>
<dbReference type="OrthoDB" id="1633985at2"/>
<evidence type="ECO:0000313" key="1">
    <source>
        <dbReference type="EMBL" id="SDF08154.1"/>
    </source>
</evidence>
<reference evidence="2" key="1">
    <citation type="submission" date="2016-10" db="EMBL/GenBank/DDBJ databases">
        <authorList>
            <person name="Varghese N."/>
            <person name="Submissions S."/>
        </authorList>
    </citation>
    <scope>NUCLEOTIDE SEQUENCE [LARGE SCALE GENOMIC DNA]</scope>
    <source>
        <strain evidence="2">DSM 23256</strain>
    </source>
</reference>
<protein>
    <submittedName>
        <fullName evidence="1">Uncharacterized protein</fullName>
    </submittedName>
</protein>
<gene>
    <name evidence="1" type="ORF">SAMN05660235_00363</name>
</gene>
<dbReference type="AlphaFoldDB" id="A0A1G7I6S0"/>
<name>A0A1G7I6S0_9FIRM</name>